<dbReference type="EMBL" id="JAUHJS010000001">
    <property type="protein sequence ID" value="MDN4164215.1"/>
    <property type="molecule type" value="Genomic_DNA"/>
</dbReference>
<comment type="caution">
    <text evidence="3">The sequence shown here is derived from an EMBL/GenBank/DDBJ whole genome shotgun (WGS) entry which is preliminary data.</text>
</comment>
<feature type="signal peptide" evidence="2">
    <location>
        <begin position="1"/>
        <end position="22"/>
    </location>
</feature>
<evidence type="ECO:0000313" key="3">
    <source>
        <dbReference type="EMBL" id="MDN4164215.1"/>
    </source>
</evidence>
<keyword evidence="1" id="KW-0812">Transmembrane</keyword>
<evidence type="ECO:0000256" key="1">
    <source>
        <dbReference type="SAM" id="Phobius"/>
    </source>
</evidence>
<reference evidence="3" key="1">
    <citation type="submission" date="2023-06" db="EMBL/GenBank/DDBJ databases">
        <title>Cytophagales bacterium Strain LB-30, isolated from soil.</title>
        <authorList>
            <person name="Liu B."/>
        </authorList>
    </citation>
    <scope>NUCLEOTIDE SEQUENCE</scope>
    <source>
        <strain evidence="3">LB-30</strain>
    </source>
</reference>
<organism evidence="3 4">
    <name type="scientific">Shiella aurantiaca</name>
    <dbReference type="NCBI Taxonomy" id="3058365"/>
    <lineage>
        <taxon>Bacteria</taxon>
        <taxon>Pseudomonadati</taxon>
        <taxon>Bacteroidota</taxon>
        <taxon>Cytophagia</taxon>
        <taxon>Cytophagales</taxon>
        <taxon>Shiellaceae</taxon>
        <taxon>Shiella</taxon>
    </lineage>
</organism>
<feature type="transmembrane region" description="Helical" evidence="1">
    <location>
        <begin position="156"/>
        <end position="178"/>
    </location>
</feature>
<dbReference type="RefSeq" id="WP_320002741.1">
    <property type="nucleotide sequence ID" value="NZ_JAUHJS010000001.1"/>
</dbReference>
<gene>
    <name evidence="3" type="ORF">QWY31_01815</name>
</gene>
<feature type="chain" id="PRO_5045765332" description="Protein BatD" evidence="2">
    <location>
        <begin position="23"/>
        <end position="295"/>
    </location>
</feature>
<proteinExistence type="predicted"/>
<sequence length="295" mass="33978">MGNRKSGILLFLAFFASHWLMAQAPQLQGRFLEDSAEIGRSVHYSFRVQSLATQDIFMPDSSTLYAPFELVSYQYFPTRVDSLYHIDSAVYTLRSFAIDSILYYQLPVYEVINGDSLLYFADTDSLITQFTLLEINDSTQFKTDLAFVPLHYETNWLAIGIVATLTLVGALVLFFLFADGWKARWKQFRLRRRHKRFVKEFDLALPQGPTYSEQEVSKVLHIWKAYLENLEGIPYSRFTTKELSGIITETEIITQLRKADRLIYGKKTEDMSGLPQLKAYATAAFEQKIAQLKHG</sequence>
<dbReference type="Proteomes" id="UP001168552">
    <property type="component" value="Unassembled WGS sequence"/>
</dbReference>
<evidence type="ECO:0008006" key="5">
    <source>
        <dbReference type="Google" id="ProtNLM"/>
    </source>
</evidence>
<accession>A0ABT8F199</accession>
<evidence type="ECO:0000256" key="2">
    <source>
        <dbReference type="SAM" id="SignalP"/>
    </source>
</evidence>
<keyword evidence="4" id="KW-1185">Reference proteome</keyword>
<name>A0ABT8F199_9BACT</name>
<protein>
    <recommendedName>
        <fullName evidence="5">Protein BatD</fullName>
    </recommendedName>
</protein>
<evidence type="ECO:0000313" key="4">
    <source>
        <dbReference type="Proteomes" id="UP001168552"/>
    </source>
</evidence>
<keyword evidence="2" id="KW-0732">Signal</keyword>
<keyword evidence="1" id="KW-0472">Membrane</keyword>
<keyword evidence="1" id="KW-1133">Transmembrane helix</keyword>